<sequence length="398" mass="41539">MQDIAEQLQAWHASGRSFAVATVVGVSGSAPRDPGAALAVDAAGEAVGSVSGGCVEGAVYELCQAAIESGEPVLERFGYSDEDAFAVGLTCGGILDVFVQPVVPGTDPALDAGIAYIASGTPVALARVIAGPGGLVGATVAVTADTHHGALSPAPTTVANLERAVVAEARAMLDAGRTGRVVLGLDGRPCDEHEQGTVTVFVESYVPAPRMLVFGAIDFAAAVVRIGKFLGYHVTVCDARPVFATRKRFPDADEVVVDWPHRYLDAQLERIDGRTVLCVLTHDAKFDIPLLERALRLPVGYVGAMGSRRTHRDRLDRLREVGLTEAEIGRLRSPIGLDLGARTPEETAVSVAAEIVAHRRGGSCLPLSRGDGPIHHDLTRAAEAADDPAAGDPRPYAA</sequence>
<dbReference type="InterPro" id="IPR027051">
    <property type="entry name" value="XdhC_Rossmann_dom"/>
</dbReference>
<keyword evidence="4" id="KW-1185">Reference proteome</keyword>
<evidence type="ECO:0000259" key="1">
    <source>
        <dbReference type="Pfam" id="PF02625"/>
    </source>
</evidence>
<reference evidence="4" key="1">
    <citation type="journal article" date="2019" name="Int. J. Syst. Evol. Microbiol.">
        <title>The Global Catalogue of Microorganisms (GCM) 10K type strain sequencing project: providing services to taxonomists for standard genome sequencing and annotation.</title>
        <authorList>
            <consortium name="The Broad Institute Genomics Platform"/>
            <consortium name="The Broad Institute Genome Sequencing Center for Infectious Disease"/>
            <person name="Wu L."/>
            <person name="Ma J."/>
        </authorList>
    </citation>
    <scope>NUCLEOTIDE SEQUENCE [LARGE SCALE GENOMIC DNA]</scope>
    <source>
        <strain evidence="4">CGMCC 4.1469</strain>
    </source>
</reference>
<comment type="caution">
    <text evidence="3">The sequence shown here is derived from an EMBL/GenBank/DDBJ whole genome shotgun (WGS) entry which is preliminary data.</text>
</comment>
<evidence type="ECO:0000313" key="3">
    <source>
        <dbReference type="EMBL" id="MFC5883657.1"/>
    </source>
</evidence>
<dbReference type="PANTHER" id="PTHR30388:SF4">
    <property type="entry name" value="MOLYBDENUM COFACTOR INSERTION CHAPERONE PAOD"/>
    <property type="match status" value="1"/>
</dbReference>
<accession>A0ABW1ENV1</accession>
<feature type="domain" description="XdhC- CoxI" evidence="1">
    <location>
        <begin position="11"/>
        <end position="78"/>
    </location>
</feature>
<organism evidence="3 4">
    <name type="scientific">Kitasatospora aburaviensis</name>
    <dbReference type="NCBI Taxonomy" id="67265"/>
    <lineage>
        <taxon>Bacteria</taxon>
        <taxon>Bacillati</taxon>
        <taxon>Actinomycetota</taxon>
        <taxon>Actinomycetes</taxon>
        <taxon>Kitasatosporales</taxon>
        <taxon>Streptomycetaceae</taxon>
        <taxon>Kitasatospora</taxon>
    </lineage>
</organism>
<feature type="domain" description="XdhC Rossmann" evidence="2">
    <location>
        <begin position="211"/>
        <end position="355"/>
    </location>
</feature>
<feature type="domain" description="XdhC- CoxI" evidence="1">
    <location>
        <begin position="117"/>
        <end position="181"/>
    </location>
</feature>
<dbReference type="InterPro" id="IPR052698">
    <property type="entry name" value="MoCofactor_Util/Proc"/>
</dbReference>
<dbReference type="Pfam" id="PF02625">
    <property type="entry name" value="XdhC_CoxI"/>
    <property type="match status" value="2"/>
</dbReference>
<dbReference type="Pfam" id="PF13478">
    <property type="entry name" value="XdhC_C"/>
    <property type="match status" value="1"/>
</dbReference>
<proteinExistence type="predicted"/>
<gene>
    <name evidence="3" type="ORF">ACFP0N_01515</name>
</gene>
<dbReference type="PANTHER" id="PTHR30388">
    <property type="entry name" value="ALDEHYDE OXIDOREDUCTASE MOLYBDENUM COFACTOR ASSEMBLY PROTEIN"/>
    <property type="match status" value="1"/>
</dbReference>
<dbReference type="Gene3D" id="3.40.50.720">
    <property type="entry name" value="NAD(P)-binding Rossmann-like Domain"/>
    <property type="match status" value="1"/>
</dbReference>
<name>A0ABW1ENV1_9ACTN</name>
<evidence type="ECO:0000313" key="4">
    <source>
        <dbReference type="Proteomes" id="UP001596067"/>
    </source>
</evidence>
<protein>
    <submittedName>
        <fullName evidence="3">XdhC/CoxI family protein</fullName>
    </submittedName>
</protein>
<evidence type="ECO:0000259" key="2">
    <source>
        <dbReference type="Pfam" id="PF13478"/>
    </source>
</evidence>
<dbReference type="RefSeq" id="WP_313766448.1">
    <property type="nucleotide sequence ID" value="NZ_BAAAVH010000072.1"/>
</dbReference>
<dbReference type="Proteomes" id="UP001596067">
    <property type="component" value="Unassembled WGS sequence"/>
</dbReference>
<dbReference type="EMBL" id="JBHSOD010000001">
    <property type="protein sequence ID" value="MFC5883657.1"/>
    <property type="molecule type" value="Genomic_DNA"/>
</dbReference>
<dbReference type="InterPro" id="IPR003777">
    <property type="entry name" value="XdhC_CoxI"/>
</dbReference>